<sequence length="131" mass="14835">MSAMSEIGSRRYPDPAVRVLDPRFGALRLPSASVECLFQGARWSEGPVWFGDGRYLLWSDIPNNRMLRWDEQSGTVGVFRQPSNNANGNTRDRAGRLVTCEHLTRRVTRTEYDGSITVLAERFAGKRFNSP</sequence>
<keyword evidence="1" id="KW-0378">Hydrolase</keyword>
<dbReference type="InterPro" id="IPR051262">
    <property type="entry name" value="SMP-30/CGR1_Lactonase"/>
</dbReference>
<evidence type="ECO:0000313" key="4">
    <source>
        <dbReference type="Proteomes" id="UP000002283"/>
    </source>
</evidence>
<proteinExistence type="predicted"/>
<name>A2S003_BURM9</name>
<evidence type="ECO:0000256" key="1">
    <source>
        <dbReference type="ARBA" id="ARBA00022801"/>
    </source>
</evidence>
<dbReference type="KEGG" id="bml:BMA10229_1470"/>
<dbReference type="GO" id="GO:0016787">
    <property type="term" value="F:hydrolase activity"/>
    <property type="evidence" value="ECO:0007669"/>
    <property type="project" value="UniProtKB-KW"/>
</dbReference>
<dbReference type="PANTHER" id="PTHR47572:SF4">
    <property type="entry name" value="LACTONASE DRP35"/>
    <property type="match status" value="1"/>
</dbReference>
<dbReference type="SUPFAM" id="SSF63829">
    <property type="entry name" value="Calcium-dependent phosphotriesterase"/>
    <property type="match status" value="1"/>
</dbReference>
<dbReference type="EMBL" id="CP000545">
    <property type="protein sequence ID" value="ABN00351.2"/>
    <property type="molecule type" value="Genomic_DNA"/>
</dbReference>
<evidence type="ECO:0000259" key="2">
    <source>
        <dbReference type="Pfam" id="PF08450"/>
    </source>
</evidence>
<dbReference type="Gene3D" id="2.120.10.30">
    <property type="entry name" value="TolB, C-terminal domain"/>
    <property type="match status" value="1"/>
</dbReference>
<evidence type="ECO:0000313" key="3">
    <source>
        <dbReference type="EMBL" id="ABN00351.2"/>
    </source>
</evidence>
<accession>A2S003</accession>
<protein>
    <submittedName>
        <fullName evidence="3">Gluconolactonase</fullName>
    </submittedName>
</protein>
<organism evidence="3 4">
    <name type="scientific">Burkholderia mallei (strain NCTC 10229)</name>
    <dbReference type="NCBI Taxonomy" id="412022"/>
    <lineage>
        <taxon>Bacteria</taxon>
        <taxon>Pseudomonadati</taxon>
        <taxon>Pseudomonadota</taxon>
        <taxon>Betaproteobacteria</taxon>
        <taxon>Burkholderiales</taxon>
        <taxon>Burkholderiaceae</taxon>
        <taxon>Burkholderia</taxon>
        <taxon>pseudomallei group</taxon>
    </lineage>
</organism>
<reference evidence="3 4" key="1">
    <citation type="submission" date="2007-01" db="EMBL/GenBank/DDBJ databases">
        <authorList>
            <person name="DeShazer D."/>
            <person name="Woods D.E."/>
            <person name="Nierman W.C."/>
        </authorList>
    </citation>
    <scope>NUCLEOTIDE SEQUENCE [LARGE SCALE GENOMIC DNA]</scope>
    <source>
        <strain evidence="3 4">NCTC 10229</strain>
    </source>
</reference>
<dbReference type="PANTHER" id="PTHR47572">
    <property type="entry name" value="LIPOPROTEIN-RELATED"/>
    <property type="match status" value="1"/>
</dbReference>
<gene>
    <name evidence="3" type="ordered locus">BMA10229_1470</name>
</gene>
<dbReference type="InterPro" id="IPR011042">
    <property type="entry name" value="6-blade_b-propeller_TolB-like"/>
</dbReference>
<dbReference type="InterPro" id="IPR013658">
    <property type="entry name" value="SGL"/>
</dbReference>
<feature type="domain" description="SMP-30/Gluconolactonase/LRE-like region" evidence="2">
    <location>
        <begin position="43"/>
        <end position="129"/>
    </location>
</feature>
<dbReference type="HOGENOM" id="CLU_1923633_0_0_4"/>
<dbReference type="Proteomes" id="UP000002283">
    <property type="component" value="Chromosome II"/>
</dbReference>
<dbReference type="AlphaFoldDB" id="A2S003"/>
<dbReference type="Pfam" id="PF08450">
    <property type="entry name" value="SGL"/>
    <property type="match status" value="1"/>
</dbReference>